<dbReference type="Pfam" id="PF19291">
    <property type="entry name" value="TREH_N"/>
    <property type="match status" value="1"/>
</dbReference>
<dbReference type="Proteomes" id="UP000474630">
    <property type="component" value="Chromosome"/>
</dbReference>
<keyword evidence="4" id="KW-1185">Reference proteome</keyword>
<dbReference type="KEGG" id="drc:G0Q07_15155"/>
<dbReference type="PANTHER" id="PTHR31616">
    <property type="entry name" value="TREHALASE"/>
    <property type="match status" value="1"/>
</dbReference>
<dbReference type="EMBL" id="CP048409">
    <property type="protein sequence ID" value="QIA08970.1"/>
    <property type="molecule type" value="Genomic_DNA"/>
</dbReference>
<dbReference type="InterPro" id="IPR012341">
    <property type="entry name" value="6hp_glycosidase-like_sf"/>
</dbReference>
<evidence type="ECO:0000259" key="1">
    <source>
        <dbReference type="Pfam" id="PF00723"/>
    </source>
</evidence>
<dbReference type="GO" id="GO:0005975">
    <property type="term" value="P:carbohydrate metabolic process"/>
    <property type="evidence" value="ECO:0007669"/>
    <property type="project" value="InterPro"/>
</dbReference>
<keyword evidence="3" id="KW-0378">Hydrolase</keyword>
<organism evidence="3 4">
    <name type="scientific">Draconibacterium halophilum</name>
    <dbReference type="NCBI Taxonomy" id="2706887"/>
    <lineage>
        <taxon>Bacteria</taxon>
        <taxon>Pseudomonadati</taxon>
        <taxon>Bacteroidota</taxon>
        <taxon>Bacteroidia</taxon>
        <taxon>Marinilabiliales</taxon>
        <taxon>Prolixibacteraceae</taxon>
        <taxon>Draconibacterium</taxon>
    </lineage>
</organism>
<gene>
    <name evidence="3" type="ORF">G0Q07_15155</name>
</gene>
<accession>A0A6C0REZ6</accession>
<name>A0A6C0REZ6_9BACT</name>
<dbReference type="Gene3D" id="1.50.10.10">
    <property type="match status" value="1"/>
</dbReference>
<reference evidence="3 4" key="1">
    <citation type="submission" date="2020-02" db="EMBL/GenBank/DDBJ databases">
        <title>Genome sequencing for Draconibacterium sp. strain M1.</title>
        <authorList>
            <person name="Park S.-J."/>
        </authorList>
    </citation>
    <scope>NUCLEOTIDE SEQUENCE [LARGE SCALE GENOMIC DNA]</scope>
    <source>
        <strain evidence="3 4">M1</strain>
    </source>
</reference>
<dbReference type="GO" id="GO:0004553">
    <property type="term" value="F:hydrolase activity, hydrolyzing O-glycosyl compounds"/>
    <property type="evidence" value="ECO:0007669"/>
    <property type="project" value="TreeGrafter"/>
</dbReference>
<feature type="domain" description="Trehalase-like N-terminal" evidence="2">
    <location>
        <begin position="7"/>
        <end position="147"/>
    </location>
</feature>
<evidence type="ECO:0000259" key="2">
    <source>
        <dbReference type="Pfam" id="PF19291"/>
    </source>
</evidence>
<protein>
    <submittedName>
        <fullName evidence="3">Glycoside hydrolase family 15 protein</fullName>
    </submittedName>
</protein>
<dbReference type="Pfam" id="PF00723">
    <property type="entry name" value="Glyco_hydro_15"/>
    <property type="match status" value="1"/>
</dbReference>
<evidence type="ECO:0000313" key="3">
    <source>
        <dbReference type="EMBL" id="QIA08970.1"/>
    </source>
</evidence>
<sequence length="602" mass="70263">MDNLNYAVIGNCKTAALISVKGSIDWLCIPDFNSPSVFAKLLDDEIGGSFDIVTDESYEITQQYVKNTNIVSTVFRSGDNSFEVLDFIPRFKNTDNTYHIPSEIVRYIRFISGTPVFTVRFNPRLDYAKQPTKIVDEGEYIKSFTTKGDYDSIYLYSDLNFEDIIEQRQIQLKEDAFLMLSYDEKILNQTLERQYFKLQKTEVYWLDWTYNLTSYAMYNEEIKRSALVLKLLSYQKTGAFLAAVTTSLPESLGEERNWDYRFCWIRDASMAIHIMSKLGHLNTVKRFMKFIIDIIPDKDEKIQIMYGINREKQLQEEELDHLKGYKNSAPVRIGNAAYLQKQNDIYGVLVDVIYQQFIRFKITLETSEALWTIVRGIVRIVENNWHKPDKGIWEIRTEEKHFTFSKVLCWVAINRAIKIAKVIHKKKYLNDWQKLADTIKDNILENAWNEERQAFTQSYGSSYMDAANLLMASYGFIDAKDKRYIETVKQTEKELCYNGLLYRYKNEDDFGLPTSSFTICTFWFINALNSIGERDKAKKMFDQLLKYSNHVGLFSEDLDFKTKELLGNFPQAYSHLALIETAINLSEGELTEKEEILGSILH</sequence>
<dbReference type="SUPFAM" id="SSF48208">
    <property type="entry name" value="Six-hairpin glycosidases"/>
    <property type="match status" value="1"/>
</dbReference>
<dbReference type="PANTHER" id="PTHR31616:SF0">
    <property type="entry name" value="GLUCAN 1,4-ALPHA-GLUCOSIDASE"/>
    <property type="match status" value="1"/>
</dbReference>
<dbReference type="AlphaFoldDB" id="A0A6C0REZ6"/>
<evidence type="ECO:0000313" key="4">
    <source>
        <dbReference type="Proteomes" id="UP000474630"/>
    </source>
</evidence>
<dbReference type="InterPro" id="IPR008928">
    <property type="entry name" value="6-hairpin_glycosidase_sf"/>
</dbReference>
<dbReference type="InterPro" id="IPR011613">
    <property type="entry name" value="GH15-like"/>
</dbReference>
<feature type="domain" description="GH15-like" evidence="1">
    <location>
        <begin position="217"/>
        <end position="582"/>
    </location>
</feature>
<dbReference type="RefSeq" id="WP_163347671.1">
    <property type="nucleotide sequence ID" value="NZ_CP048409.1"/>
</dbReference>
<proteinExistence type="predicted"/>
<dbReference type="InterPro" id="IPR045582">
    <property type="entry name" value="Trehalase-like_N"/>
</dbReference>